<sequence length="229" mass="26467">MYYVNKQITKTFEHLLNSHCKYNSINSLISSPRKSRILYRINQEKLKKYNSQYNSKYNNEHFISNENINFYIEERKENSMIPTIQILSKKIINQKTISTQTEFNKKIDLSTDLIGQSVNTLSIIPKIKSNYYNEKDTEPVNTFPSSSSSFSSSASGTNKTAIKNSNSTSIQLDSYNKSNRETTPMKINSNESQNSEFNDYPSKPQSTNCRVYIRSIVQHMLDDEISSDE</sequence>
<evidence type="ECO:0000313" key="2">
    <source>
        <dbReference type="EMBL" id="CAF0839517.1"/>
    </source>
</evidence>
<evidence type="ECO:0000313" key="3">
    <source>
        <dbReference type="Proteomes" id="UP000663882"/>
    </source>
</evidence>
<proteinExistence type="predicted"/>
<accession>A0A813VPF7</accession>
<comment type="caution">
    <text evidence="2">The sequence shown here is derived from an EMBL/GenBank/DDBJ whole genome shotgun (WGS) entry which is preliminary data.</text>
</comment>
<gene>
    <name evidence="2" type="ORF">RFH988_LOCUS5868</name>
</gene>
<name>A0A813VPF7_9BILA</name>
<dbReference type="Proteomes" id="UP000663882">
    <property type="component" value="Unassembled WGS sequence"/>
</dbReference>
<dbReference type="OrthoDB" id="10047680at2759"/>
<protein>
    <submittedName>
        <fullName evidence="2">Uncharacterized protein</fullName>
    </submittedName>
</protein>
<reference evidence="2" key="1">
    <citation type="submission" date="2021-02" db="EMBL/GenBank/DDBJ databases">
        <authorList>
            <person name="Nowell W R."/>
        </authorList>
    </citation>
    <scope>NUCLEOTIDE SEQUENCE</scope>
</reference>
<feature type="compositionally biased region" description="Polar residues" evidence="1">
    <location>
        <begin position="156"/>
        <end position="204"/>
    </location>
</feature>
<dbReference type="EMBL" id="CAJNOO010000171">
    <property type="protein sequence ID" value="CAF0839517.1"/>
    <property type="molecule type" value="Genomic_DNA"/>
</dbReference>
<feature type="compositionally biased region" description="Low complexity" evidence="1">
    <location>
        <begin position="145"/>
        <end position="155"/>
    </location>
</feature>
<organism evidence="2 3">
    <name type="scientific">Rotaria sordida</name>
    <dbReference type="NCBI Taxonomy" id="392033"/>
    <lineage>
        <taxon>Eukaryota</taxon>
        <taxon>Metazoa</taxon>
        <taxon>Spiralia</taxon>
        <taxon>Gnathifera</taxon>
        <taxon>Rotifera</taxon>
        <taxon>Eurotatoria</taxon>
        <taxon>Bdelloidea</taxon>
        <taxon>Philodinida</taxon>
        <taxon>Philodinidae</taxon>
        <taxon>Rotaria</taxon>
    </lineage>
</organism>
<dbReference type="AlphaFoldDB" id="A0A813VPF7"/>
<feature type="region of interest" description="Disordered" evidence="1">
    <location>
        <begin position="137"/>
        <end position="204"/>
    </location>
</feature>
<evidence type="ECO:0000256" key="1">
    <source>
        <dbReference type="SAM" id="MobiDB-lite"/>
    </source>
</evidence>